<organism evidence="2 3">
    <name type="scientific">Cladophialophora chaetospira</name>
    <dbReference type="NCBI Taxonomy" id="386627"/>
    <lineage>
        <taxon>Eukaryota</taxon>
        <taxon>Fungi</taxon>
        <taxon>Dikarya</taxon>
        <taxon>Ascomycota</taxon>
        <taxon>Pezizomycotina</taxon>
        <taxon>Eurotiomycetes</taxon>
        <taxon>Chaetothyriomycetidae</taxon>
        <taxon>Chaetothyriales</taxon>
        <taxon>Herpotrichiellaceae</taxon>
        <taxon>Cladophialophora</taxon>
    </lineage>
</organism>
<evidence type="ECO:0000313" key="3">
    <source>
        <dbReference type="Proteomes" id="UP001172673"/>
    </source>
</evidence>
<feature type="region of interest" description="Disordered" evidence="1">
    <location>
        <begin position="57"/>
        <end position="90"/>
    </location>
</feature>
<name>A0AA38X449_9EURO</name>
<accession>A0AA38X449</accession>
<keyword evidence="3" id="KW-1185">Reference proteome</keyword>
<dbReference type="PANTHER" id="PTHR37540">
    <property type="entry name" value="TRANSCRIPTION FACTOR (ACR-2), PUTATIVE-RELATED-RELATED"/>
    <property type="match status" value="1"/>
</dbReference>
<proteinExistence type="predicted"/>
<reference evidence="2" key="1">
    <citation type="submission" date="2022-10" db="EMBL/GenBank/DDBJ databases">
        <title>Culturing micro-colonial fungi from biological soil crusts in the Mojave desert and describing Neophaeococcomyces mojavensis, and introducing the new genera and species Taxawa tesnikishii.</title>
        <authorList>
            <person name="Kurbessoian T."/>
            <person name="Stajich J.E."/>
        </authorList>
    </citation>
    <scope>NUCLEOTIDE SEQUENCE</scope>
    <source>
        <strain evidence="2">TK_41</strain>
    </source>
</reference>
<gene>
    <name evidence="2" type="ORF">H2200_009352</name>
</gene>
<feature type="region of interest" description="Disordered" evidence="1">
    <location>
        <begin position="1"/>
        <end position="43"/>
    </location>
</feature>
<protein>
    <submittedName>
        <fullName evidence="2">Uncharacterized protein</fullName>
    </submittedName>
</protein>
<dbReference type="PANTHER" id="PTHR37540:SF5">
    <property type="entry name" value="TRANSCRIPTION FACTOR DOMAIN-CONTAINING PROTEIN"/>
    <property type="match status" value="1"/>
</dbReference>
<sequence length="670" mass="74042">MAAGGTNIFFVPYRPNSRSRKASSKDENEISQQKHAAREYHRKVKLERVAKQGAFYDRSARSTSVPAAQSQSQSDTSSRPLLPRNRSFPGDQDYDKSFAVFDAGTGQLDPFNACVPSGVPAYALDILDYGEPPKLFFSFRFSCEICLLDIAVKFLIKSAPGRSIYASNIALCLTHYPVVEDDLPSLTSMTATLAQWKIFSSERGVNGEGNIKNAVLGCAMQSPAAFWSIIFAGATHNACLQRGVNVPSSDTTLRLSCKTNAIRELNREIYALKGGVASDELLLAIITMAAHGTGEQLDPLSAEEKLSTLESVQNFQYYGRMHWERAHFKAIAHLIYQKGGLHTVKMPGLANAIGLADIFLAFQDLRPPAFPLLVPSSLIMSTWPVSQVPLAPSRHGMTSGFDEFRDSIDLGPLMQIIANARLITIGFHAYLSKHPDAPTITRIVWARNFMTHDLLSLPLTLLDPSFDARSDPQLEEPSSSTVNIFSPAHSLYNLIRLATLTYTLLVLFPLPRVTGVHTKLSQQLMLALDDCTVLDLWSSHPKLLLWATILGGIASEDGSLKSWFAEMTRQARTKMPNLALMDSATRARSRSTSRQRSHNRSLSFPEAAAQREADAAWTVVRDICFRFLWFDGPECDGAGRAFWNEACETALMRTRSDEPSASMTFFESVV</sequence>
<feature type="region of interest" description="Disordered" evidence="1">
    <location>
        <begin position="584"/>
        <end position="605"/>
    </location>
</feature>
<feature type="compositionally biased region" description="Basic residues" evidence="1">
    <location>
        <begin position="587"/>
        <end position="599"/>
    </location>
</feature>
<dbReference type="Proteomes" id="UP001172673">
    <property type="component" value="Unassembled WGS sequence"/>
</dbReference>
<dbReference type="AlphaFoldDB" id="A0AA38X449"/>
<evidence type="ECO:0000313" key="2">
    <source>
        <dbReference type="EMBL" id="KAJ9606391.1"/>
    </source>
</evidence>
<feature type="compositionally biased region" description="Low complexity" evidence="1">
    <location>
        <begin position="69"/>
        <end position="78"/>
    </location>
</feature>
<dbReference type="EMBL" id="JAPDRK010000014">
    <property type="protein sequence ID" value="KAJ9606391.1"/>
    <property type="molecule type" value="Genomic_DNA"/>
</dbReference>
<comment type="caution">
    <text evidence="2">The sequence shown here is derived from an EMBL/GenBank/DDBJ whole genome shotgun (WGS) entry which is preliminary data.</text>
</comment>
<evidence type="ECO:0000256" key="1">
    <source>
        <dbReference type="SAM" id="MobiDB-lite"/>
    </source>
</evidence>